<dbReference type="HOGENOM" id="CLU_148610_0_0_5"/>
<evidence type="ECO:0000313" key="2">
    <source>
        <dbReference type="Proteomes" id="UP000001492"/>
    </source>
</evidence>
<reference evidence="2" key="1">
    <citation type="submission" date="2010-12" db="EMBL/GenBank/DDBJ databases">
        <title>Complete sequence of chromosome 1 of Asticcacaulis excentricus CB 48.</title>
        <authorList>
            <consortium name="US DOE Joint Genome Institute"/>
            <person name="Lucas S."/>
            <person name="Copeland A."/>
            <person name="Lapidus A."/>
            <person name="Cheng J.-F."/>
            <person name="Bruce D."/>
            <person name="Goodwin L."/>
            <person name="Pitluck S."/>
            <person name="Teshima H."/>
            <person name="Davenport K."/>
            <person name="Detter J.C."/>
            <person name="Han C."/>
            <person name="Tapia R."/>
            <person name="Land M."/>
            <person name="Hauser L."/>
            <person name="Jeffries C."/>
            <person name="Kyrpides N."/>
            <person name="Ivanova N."/>
            <person name="Ovchinnikova G."/>
            <person name="Brun Y.V."/>
            <person name="Woyke T."/>
        </authorList>
    </citation>
    <scope>NUCLEOTIDE SEQUENCE [LARGE SCALE GENOMIC DNA]</scope>
    <source>
        <strain evidence="2">ATCC 15261 / DSM 4724 / KCTC 12464 / NCIMB 9791 / VKM B-1370 / CB 48</strain>
    </source>
</reference>
<organism evidence="1 2">
    <name type="scientific">Asticcacaulis excentricus (strain ATCC 15261 / DSM 4724 / KCTC 12464 / NCIMB 9791 / VKM B-1370 / CB 48)</name>
    <dbReference type="NCBI Taxonomy" id="573065"/>
    <lineage>
        <taxon>Bacteria</taxon>
        <taxon>Pseudomonadati</taxon>
        <taxon>Pseudomonadota</taxon>
        <taxon>Alphaproteobacteria</taxon>
        <taxon>Caulobacterales</taxon>
        <taxon>Caulobacteraceae</taxon>
        <taxon>Asticcacaulis</taxon>
    </lineage>
</organism>
<dbReference type="KEGG" id="aex:Astex_0338"/>
<dbReference type="RefSeq" id="WP_013477870.1">
    <property type="nucleotide sequence ID" value="NC_014816.1"/>
</dbReference>
<dbReference type="Proteomes" id="UP000001492">
    <property type="component" value="Chromosome 1"/>
</dbReference>
<dbReference type="EMBL" id="CP002395">
    <property type="protein sequence ID" value="ADU12036.1"/>
    <property type="molecule type" value="Genomic_DNA"/>
</dbReference>
<dbReference type="Pfam" id="PF06199">
    <property type="entry name" value="Phage_tail_2"/>
    <property type="match status" value="1"/>
</dbReference>
<dbReference type="AlphaFoldDB" id="E8RPQ9"/>
<keyword evidence="2" id="KW-1185">Reference proteome</keyword>
<gene>
    <name evidence="1" type="ordered locus">Astex_0338</name>
</gene>
<protein>
    <submittedName>
        <fullName evidence="1">Major tail protein TP901-1</fullName>
    </submittedName>
</protein>
<dbReference type="STRING" id="573065.Astex_0338"/>
<dbReference type="OrthoDB" id="7375409at2"/>
<proteinExistence type="predicted"/>
<accession>E8RPQ9</accession>
<name>E8RPQ9_ASTEC</name>
<sequence length="155" mass="16350">MAPPSLTRGVKLLIKIGNGASPTEVFTALCSINAQRGITFNSQTNDETVPDCTDLEKIAWIVREVESLSVEVSGGGKANKPDVPKLFNWWKSGESKNIQIILDDATAANVITFAGAFKLTSFEVTGDRGGKAELTMSLASDGEVTGTFGANVTPS</sequence>
<dbReference type="InterPro" id="IPR011855">
    <property type="entry name" value="Phgtail_TP901_1"/>
</dbReference>
<evidence type="ECO:0000313" key="1">
    <source>
        <dbReference type="EMBL" id="ADU12036.1"/>
    </source>
</evidence>
<dbReference type="eggNOG" id="COG5437">
    <property type="taxonomic scope" value="Bacteria"/>
</dbReference>